<evidence type="ECO:0000313" key="4">
    <source>
        <dbReference type="Proteomes" id="UP000245771"/>
    </source>
</evidence>
<evidence type="ECO:0000313" key="3">
    <source>
        <dbReference type="EMBL" id="PWN34183.1"/>
    </source>
</evidence>
<proteinExistence type="predicted"/>
<gene>
    <name evidence="3" type="ORF">FA14DRAFT_70132</name>
</gene>
<organism evidence="3 4">
    <name type="scientific">Meira miltonrushii</name>
    <dbReference type="NCBI Taxonomy" id="1280837"/>
    <lineage>
        <taxon>Eukaryota</taxon>
        <taxon>Fungi</taxon>
        <taxon>Dikarya</taxon>
        <taxon>Basidiomycota</taxon>
        <taxon>Ustilaginomycotina</taxon>
        <taxon>Exobasidiomycetes</taxon>
        <taxon>Exobasidiales</taxon>
        <taxon>Brachybasidiaceae</taxon>
        <taxon>Meira</taxon>
    </lineage>
</organism>
<evidence type="ECO:0000256" key="2">
    <source>
        <dbReference type="SAM" id="MobiDB-lite"/>
    </source>
</evidence>
<evidence type="ECO:0000256" key="1">
    <source>
        <dbReference type="SAM" id="Coils"/>
    </source>
</evidence>
<accession>A0A316VD64</accession>
<keyword evidence="1" id="KW-0175">Coiled coil</keyword>
<feature type="compositionally biased region" description="Low complexity" evidence="2">
    <location>
        <begin position="34"/>
        <end position="48"/>
    </location>
</feature>
<feature type="compositionally biased region" description="Basic and acidic residues" evidence="2">
    <location>
        <begin position="619"/>
        <end position="658"/>
    </location>
</feature>
<name>A0A316VD64_9BASI</name>
<keyword evidence="4" id="KW-1185">Reference proteome</keyword>
<feature type="coiled-coil region" evidence="1">
    <location>
        <begin position="408"/>
        <end position="435"/>
    </location>
</feature>
<dbReference type="AlphaFoldDB" id="A0A316VD64"/>
<feature type="region of interest" description="Disordered" evidence="2">
    <location>
        <begin position="1"/>
        <end position="85"/>
    </location>
</feature>
<feature type="compositionally biased region" description="Polar residues" evidence="2">
    <location>
        <begin position="742"/>
        <end position="752"/>
    </location>
</feature>
<dbReference type="Proteomes" id="UP000245771">
    <property type="component" value="Unassembled WGS sequence"/>
</dbReference>
<dbReference type="GeneID" id="37024500"/>
<feature type="compositionally biased region" description="Polar residues" evidence="2">
    <location>
        <begin position="1"/>
        <end position="33"/>
    </location>
</feature>
<feature type="compositionally biased region" description="Polar residues" evidence="2">
    <location>
        <begin position="592"/>
        <end position="603"/>
    </location>
</feature>
<sequence length="1074" mass="117897">MKRLFGNQNSSNNTPAQTSETNTVATSKRPTSPSETTSLAGSTTAAASQRAPLYSRASHSFSSQALQTPPSLLSPHTPSTNNVNPFELFPPSLALSPINSHSSSTHLQFTPLQSSTSYVGASPMAAVQHIAPQYTGQTVLSTGTMTTVQPGTVPILSDSNASATNMQSHAIERNDLHKSVKALEGILISLDEYRDLRTKLAKCEKKLSKGLNEMAKVKAIEEVPSQTLQAASDLFDARMEVSSKQAKIVQKEYDALNDQCAKYFKRIAKEERTHDEQLESLDSKIKKTQASYDKSAKKGGKLAIESHDKFIANMQSLTADMAKLKTSHSSSVGTKTFSTSLLVAATLGGLADTEYKGVCEIVRRSGQHIGKLNEWLNFTTNEAIAKAQPIDLGDDGSGIAQRIAIKEAEIREEIRRQEQIRLRQLEDEHAMLKLQQLGWTPPTNMTEESPTKAASEAKEKDGKSTVTMANLPRLDSNGNLVDAQKSKKPSEPNVAESASNNKASEAKRMSSVRSNTYESHHLQGSSMAEGTVIIRDAEPEKKDDDEAPTRMQTVKEESGSINENEANCPPSPNESSDVPSSLSSNMSASISTVATSKGTSEDSNALLPDSKSAGPLTPIDEKPDDVIVRGVDDKAGNEWRTNEKEENNLAKEQNEYIKRVTSPTNADQNREKNESTMAGIGTRFATQKNADGNKESSERREEQASSRSSVWERERDRERQMELERRLVEAENRLRMMDRPDSYSTATRQSPYDQHHYYRDAAESSRANARPRYSEPVPKSSSSASRPIRLEEEIPASRYEPDRYTPAVGGSRIEGPSVTRSLSTDSERSFVARMKALYQADKMQPQDTRRRDNIPTPTSPRRIPEIAHAYSSNTTRNGTITASSSNPPRGSAYGHYDSATAPSSKSRARYDSAPTQIRSGGSVDEFGRQDYNNQSSNTSRSRPTTSNEPPHASSCGCWNCSARHYRTSDTTIGASVSMATTKAGILPPQPPPRHPEAISQGRDNGYNANPPPNYRRQTMQVPPSGNAYASNTVRSVSGTPNHLMRPEQSLQARRSFEDDHSRHVNFTREHGIVR</sequence>
<dbReference type="EMBL" id="KZ819604">
    <property type="protein sequence ID" value="PWN34183.1"/>
    <property type="molecule type" value="Genomic_DNA"/>
</dbReference>
<feature type="compositionally biased region" description="Polar residues" evidence="2">
    <location>
        <begin position="511"/>
        <end position="528"/>
    </location>
</feature>
<reference evidence="3 4" key="1">
    <citation type="journal article" date="2018" name="Mol. Biol. Evol.">
        <title>Broad Genomic Sampling Reveals a Smut Pathogenic Ancestry of the Fungal Clade Ustilaginomycotina.</title>
        <authorList>
            <person name="Kijpornyongpan T."/>
            <person name="Mondo S.J."/>
            <person name="Barry K."/>
            <person name="Sandor L."/>
            <person name="Lee J."/>
            <person name="Lipzen A."/>
            <person name="Pangilinan J."/>
            <person name="LaButti K."/>
            <person name="Hainaut M."/>
            <person name="Henrissat B."/>
            <person name="Grigoriev I.V."/>
            <person name="Spatafora J.W."/>
            <person name="Aime M.C."/>
        </authorList>
    </citation>
    <scope>NUCLEOTIDE SEQUENCE [LARGE SCALE GENOMIC DNA]</scope>
    <source>
        <strain evidence="3 4">MCA 3882</strain>
    </source>
</reference>
<feature type="compositionally biased region" description="Basic and acidic residues" evidence="2">
    <location>
        <begin position="691"/>
        <end position="741"/>
    </location>
</feature>
<dbReference type="OrthoDB" id="2450055at2759"/>
<feature type="compositionally biased region" description="Basic and acidic residues" evidence="2">
    <location>
        <begin position="753"/>
        <end position="763"/>
    </location>
</feature>
<feature type="compositionally biased region" description="Low complexity" evidence="2">
    <location>
        <begin position="66"/>
        <end position="80"/>
    </location>
</feature>
<protein>
    <recommendedName>
        <fullName evidence="5">F-BAR domain-containing protein</fullName>
    </recommendedName>
</protein>
<dbReference type="STRING" id="1280837.A0A316VD64"/>
<feature type="compositionally biased region" description="Polar residues" evidence="2">
    <location>
        <begin position="870"/>
        <end position="888"/>
    </location>
</feature>
<evidence type="ECO:0008006" key="5">
    <source>
        <dbReference type="Google" id="ProtNLM"/>
    </source>
</evidence>
<dbReference type="InParanoid" id="A0A316VD64"/>
<feature type="compositionally biased region" description="Basic and acidic residues" evidence="2">
    <location>
        <begin position="535"/>
        <end position="558"/>
    </location>
</feature>
<dbReference type="RefSeq" id="XP_025354485.1">
    <property type="nucleotide sequence ID" value="XM_025502719.1"/>
</dbReference>
<feature type="compositionally biased region" description="Low complexity" evidence="2">
    <location>
        <begin position="932"/>
        <end position="950"/>
    </location>
</feature>
<feature type="coiled-coil region" evidence="1">
    <location>
        <begin position="239"/>
        <end position="273"/>
    </location>
</feature>
<feature type="region of interest" description="Disordered" evidence="2">
    <location>
        <begin position="984"/>
        <end position="1009"/>
    </location>
</feature>
<feature type="compositionally biased region" description="Low complexity" evidence="2">
    <location>
        <begin position="580"/>
        <end position="591"/>
    </location>
</feature>
<feature type="compositionally biased region" description="Polar residues" evidence="2">
    <location>
        <begin position="437"/>
        <end position="448"/>
    </location>
</feature>
<feature type="region of interest" description="Disordered" evidence="2">
    <location>
        <begin position="435"/>
        <end position="953"/>
    </location>
</feature>